<dbReference type="EMBL" id="KK365179">
    <property type="protein sequence ID" value="KCZ80481.1"/>
    <property type="molecule type" value="Genomic_DNA"/>
</dbReference>
<accession>A0A059F0H4</accession>
<dbReference type="AlphaFoldDB" id="A0A059F0H4"/>
<name>A0A059F0H4_9MICR</name>
<evidence type="ECO:0000313" key="1">
    <source>
        <dbReference type="EMBL" id="KCZ80481.1"/>
    </source>
</evidence>
<reference evidence="2" key="1">
    <citation type="submission" date="2013-02" db="EMBL/GenBank/DDBJ databases">
        <authorList>
            <consortium name="The Broad Institute Genome Sequencing Platform"/>
            <person name="Cuomo C."/>
            <person name="Becnel J."/>
            <person name="Sanscrainte N."/>
            <person name="Walker B."/>
            <person name="Young S.K."/>
            <person name="Zeng Q."/>
            <person name="Gargeya S."/>
            <person name="Fitzgerald M."/>
            <person name="Haas B."/>
            <person name="Abouelleil A."/>
            <person name="Alvarado L."/>
            <person name="Arachchi H.M."/>
            <person name="Berlin A.M."/>
            <person name="Chapman S.B."/>
            <person name="Dewar J."/>
            <person name="Goldberg J."/>
            <person name="Griggs A."/>
            <person name="Gujja S."/>
            <person name="Hansen M."/>
            <person name="Howarth C."/>
            <person name="Imamovic A."/>
            <person name="Larimer J."/>
            <person name="McCowan C."/>
            <person name="Murphy C."/>
            <person name="Neiman D."/>
            <person name="Pearson M."/>
            <person name="Priest M."/>
            <person name="Roberts A."/>
            <person name="Saif S."/>
            <person name="Shea T."/>
            <person name="Sisk P."/>
            <person name="Sykes S."/>
            <person name="Wortman J."/>
            <person name="Nusbaum C."/>
            <person name="Birren B."/>
        </authorList>
    </citation>
    <scope>NUCLEOTIDE SEQUENCE [LARGE SCALE GENOMIC DNA]</scope>
    <source>
        <strain evidence="2">PRA339</strain>
    </source>
</reference>
<sequence>MEENISVKKEKRVKFDLDVKSTTIEKDRNKSITFNIDNSISEHSNSKKIKKKNKKIRSEQNKNKIFEKKNIRESYNKENVKEFKNNPKENKKINDKLFNLKKDIILNKFEKKNRNKNEFIINIDTSSLTDVERTIIKDGAFKDKVNLLTLLALNNNDNDYLSILLDNYYSFRYDNRYVVLKNITDLIKEGFILNSGNKIKIKRIFEEETKGNFIKEKTVNLIEDILKNDCLINDLLYIYINKLGDKKEISSKVFESLKYIGRKNMKKISYELILFYEKCDSLRGKINAVKFLVENCREQNYTDFYSDSFNEIILKNDTQQEKLFYYLLQGMKDAKVSNISYDKLKILLKREKLVLPTLYLIKNNFNDKLFKILSSVLTQSLDIDSKDLLNFIYESVDIQRNEVICLLCSSPKIKDIKFLTGVIMLAKAFEVDLSSIKSLLEYHYHPMVRNMVKNNFNQIFDPFDETELKKAVYQSFRYWD</sequence>
<dbReference type="HOGENOM" id="CLU_034868_0_0_1"/>
<dbReference type="VEuPathDB" id="MicrosporidiaDB:H312_02118"/>
<evidence type="ECO:0000313" key="2">
    <source>
        <dbReference type="Proteomes" id="UP000030655"/>
    </source>
</evidence>
<dbReference type="OrthoDB" id="2189352at2759"/>
<reference evidence="1 2" key="2">
    <citation type="submission" date="2014-03" db="EMBL/GenBank/DDBJ databases">
        <title>The Genome Sequence of Anncaliia algerae insect isolate PRA339.</title>
        <authorList>
            <consortium name="The Broad Institute Genome Sequencing Platform"/>
            <consortium name="The Broad Institute Genome Sequencing Center for Infectious Disease"/>
            <person name="Cuomo C."/>
            <person name="Becnel J."/>
            <person name="Sanscrainte N."/>
            <person name="Walker B."/>
            <person name="Young S.K."/>
            <person name="Zeng Q."/>
            <person name="Gargeya S."/>
            <person name="Fitzgerald M."/>
            <person name="Haas B."/>
            <person name="Abouelleil A."/>
            <person name="Alvarado L."/>
            <person name="Arachchi H.M."/>
            <person name="Berlin A.M."/>
            <person name="Chapman S.B."/>
            <person name="Dewar J."/>
            <person name="Goldberg J."/>
            <person name="Griggs A."/>
            <person name="Gujja S."/>
            <person name="Hansen M."/>
            <person name="Howarth C."/>
            <person name="Imamovic A."/>
            <person name="Larimer J."/>
            <person name="McCowan C."/>
            <person name="Murphy C."/>
            <person name="Neiman D."/>
            <person name="Pearson M."/>
            <person name="Priest M."/>
            <person name="Roberts A."/>
            <person name="Saif S."/>
            <person name="Shea T."/>
            <person name="Sisk P."/>
            <person name="Sykes S."/>
            <person name="Wortman J."/>
            <person name="Nusbaum C."/>
            <person name="Birren B."/>
        </authorList>
    </citation>
    <scope>NUCLEOTIDE SEQUENCE [LARGE SCALE GENOMIC DNA]</scope>
    <source>
        <strain evidence="1 2">PRA339</strain>
    </source>
</reference>
<dbReference type="Proteomes" id="UP000030655">
    <property type="component" value="Unassembled WGS sequence"/>
</dbReference>
<organism evidence="1 2">
    <name type="scientific">Anncaliia algerae PRA339</name>
    <dbReference type="NCBI Taxonomy" id="1288291"/>
    <lineage>
        <taxon>Eukaryota</taxon>
        <taxon>Fungi</taxon>
        <taxon>Fungi incertae sedis</taxon>
        <taxon>Microsporidia</taxon>
        <taxon>Tubulinosematoidea</taxon>
        <taxon>Tubulinosematidae</taxon>
        <taxon>Anncaliia</taxon>
    </lineage>
</organism>
<proteinExistence type="predicted"/>
<protein>
    <submittedName>
        <fullName evidence="1">Uncharacterized protein</fullName>
    </submittedName>
</protein>
<gene>
    <name evidence="1" type="ORF">H312_02118</name>
</gene>
<keyword evidence="2" id="KW-1185">Reference proteome</keyword>